<feature type="signal peptide" evidence="9">
    <location>
        <begin position="1"/>
        <end position="20"/>
    </location>
</feature>
<organism evidence="11 12">
    <name type="scientific">Mycena rosella</name>
    <name type="common">Pink bonnet</name>
    <name type="synonym">Agaricus rosellus</name>
    <dbReference type="NCBI Taxonomy" id="1033263"/>
    <lineage>
        <taxon>Eukaryota</taxon>
        <taxon>Fungi</taxon>
        <taxon>Dikarya</taxon>
        <taxon>Basidiomycota</taxon>
        <taxon>Agaricomycotina</taxon>
        <taxon>Agaricomycetes</taxon>
        <taxon>Agaricomycetidae</taxon>
        <taxon>Agaricales</taxon>
        <taxon>Marasmiineae</taxon>
        <taxon>Mycenaceae</taxon>
        <taxon>Mycena</taxon>
    </lineage>
</organism>
<evidence type="ECO:0000313" key="12">
    <source>
        <dbReference type="Proteomes" id="UP001221757"/>
    </source>
</evidence>
<dbReference type="PANTHER" id="PTHR45708:SF49">
    <property type="entry name" value="ENDOCHITINASE"/>
    <property type="match status" value="1"/>
</dbReference>
<protein>
    <recommendedName>
        <fullName evidence="2">chitinase</fullName>
        <ecNumber evidence="2">3.2.1.14</ecNumber>
    </recommendedName>
</protein>
<name>A0AAD7M9M1_MYCRO</name>
<feature type="chain" id="PRO_5042192203" description="chitinase" evidence="9">
    <location>
        <begin position="21"/>
        <end position="482"/>
    </location>
</feature>
<dbReference type="GO" id="GO:0006032">
    <property type="term" value="P:chitin catabolic process"/>
    <property type="evidence" value="ECO:0007669"/>
    <property type="project" value="UniProtKB-KW"/>
</dbReference>
<dbReference type="InterPro" id="IPR001223">
    <property type="entry name" value="Glyco_hydro18_cat"/>
</dbReference>
<keyword evidence="4" id="KW-0146">Chitin degradation</keyword>
<feature type="domain" description="GH18" evidence="10">
    <location>
        <begin position="27"/>
        <end position="325"/>
    </location>
</feature>
<evidence type="ECO:0000256" key="8">
    <source>
        <dbReference type="SAM" id="MobiDB-lite"/>
    </source>
</evidence>
<evidence type="ECO:0000256" key="7">
    <source>
        <dbReference type="ARBA" id="ARBA00023326"/>
    </source>
</evidence>
<keyword evidence="7" id="KW-0624">Polysaccharide degradation</keyword>
<evidence type="ECO:0000313" key="11">
    <source>
        <dbReference type="EMBL" id="KAJ7706770.1"/>
    </source>
</evidence>
<comment type="caution">
    <text evidence="11">The sequence shown here is derived from an EMBL/GenBank/DDBJ whole genome shotgun (WGS) entry which is preliminary data.</text>
</comment>
<dbReference type="InterPro" id="IPR001579">
    <property type="entry name" value="Glyco_hydro_18_chit_AS"/>
</dbReference>
<comment type="catalytic activity">
    <reaction evidence="1">
        <text>Random endo-hydrolysis of N-acetyl-beta-D-glucosaminide (1-&gt;4)-beta-linkages in chitin and chitodextrins.</text>
        <dbReference type="EC" id="3.2.1.14"/>
    </reaction>
</comment>
<evidence type="ECO:0000259" key="10">
    <source>
        <dbReference type="PROSITE" id="PS51910"/>
    </source>
</evidence>
<keyword evidence="6" id="KW-0326">Glycosidase</keyword>
<evidence type="ECO:0000256" key="4">
    <source>
        <dbReference type="ARBA" id="ARBA00023024"/>
    </source>
</evidence>
<keyword evidence="9" id="KW-0732">Signal</keyword>
<evidence type="ECO:0000256" key="6">
    <source>
        <dbReference type="ARBA" id="ARBA00023295"/>
    </source>
</evidence>
<keyword evidence="12" id="KW-1185">Reference proteome</keyword>
<evidence type="ECO:0000256" key="5">
    <source>
        <dbReference type="ARBA" id="ARBA00023277"/>
    </source>
</evidence>
<evidence type="ECO:0000256" key="9">
    <source>
        <dbReference type="SAM" id="SignalP"/>
    </source>
</evidence>
<gene>
    <name evidence="11" type="ORF">B0H17DRAFT_1325617</name>
</gene>
<reference evidence="11" key="1">
    <citation type="submission" date="2023-03" db="EMBL/GenBank/DDBJ databases">
        <title>Massive genome expansion in bonnet fungi (Mycena s.s.) driven by repeated elements and novel gene families across ecological guilds.</title>
        <authorList>
            <consortium name="Lawrence Berkeley National Laboratory"/>
            <person name="Harder C.B."/>
            <person name="Miyauchi S."/>
            <person name="Viragh M."/>
            <person name="Kuo A."/>
            <person name="Thoen E."/>
            <person name="Andreopoulos B."/>
            <person name="Lu D."/>
            <person name="Skrede I."/>
            <person name="Drula E."/>
            <person name="Henrissat B."/>
            <person name="Morin E."/>
            <person name="Kohler A."/>
            <person name="Barry K."/>
            <person name="LaButti K."/>
            <person name="Morin E."/>
            <person name="Salamov A."/>
            <person name="Lipzen A."/>
            <person name="Mereny Z."/>
            <person name="Hegedus B."/>
            <person name="Baldrian P."/>
            <person name="Stursova M."/>
            <person name="Weitz H."/>
            <person name="Taylor A."/>
            <person name="Grigoriev I.V."/>
            <person name="Nagy L.G."/>
            <person name="Martin F."/>
            <person name="Kauserud H."/>
        </authorList>
    </citation>
    <scope>NUCLEOTIDE SEQUENCE</scope>
    <source>
        <strain evidence="11">CBHHK067</strain>
    </source>
</reference>
<dbReference type="CDD" id="cd12215">
    <property type="entry name" value="ChiC_BD"/>
    <property type="match status" value="1"/>
</dbReference>
<dbReference type="AlphaFoldDB" id="A0AAD7M9M1"/>
<dbReference type="InterPro" id="IPR036573">
    <property type="entry name" value="CBM_sf_5/12"/>
</dbReference>
<dbReference type="GO" id="GO:0000272">
    <property type="term" value="P:polysaccharide catabolic process"/>
    <property type="evidence" value="ECO:0007669"/>
    <property type="project" value="UniProtKB-KW"/>
</dbReference>
<proteinExistence type="predicted"/>
<dbReference type="Gene3D" id="2.10.10.20">
    <property type="entry name" value="Carbohydrate-binding module superfamily 5/12"/>
    <property type="match status" value="1"/>
</dbReference>
<dbReference type="InterPro" id="IPR003610">
    <property type="entry name" value="CBM5/12"/>
</dbReference>
<dbReference type="GO" id="GO:0008843">
    <property type="term" value="F:endochitinase activity"/>
    <property type="evidence" value="ECO:0007669"/>
    <property type="project" value="UniProtKB-EC"/>
</dbReference>
<keyword evidence="3 11" id="KW-0378">Hydrolase</keyword>
<feature type="region of interest" description="Disordered" evidence="8">
    <location>
        <begin position="326"/>
        <end position="374"/>
    </location>
</feature>
<keyword evidence="5" id="KW-0119">Carbohydrate metabolism</keyword>
<dbReference type="InterPro" id="IPR017853">
    <property type="entry name" value="GH"/>
</dbReference>
<dbReference type="PROSITE" id="PS01095">
    <property type="entry name" value="GH18_1"/>
    <property type="match status" value="1"/>
</dbReference>
<accession>A0AAD7M9M1</accession>
<dbReference type="GO" id="GO:0005576">
    <property type="term" value="C:extracellular region"/>
    <property type="evidence" value="ECO:0007669"/>
    <property type="project" value="InterPro"/>
</dbReference>
<dbReference type="EMBL" id="JARKIE010000006">
    <property type="protein sequence ID" value="KAJ7706770.1"/>
    <property type="molecule type" value="Genomic_DNA"/>
</dbReference>
<dbReference type="Proteomes" id="UP001221757">
    <property type="component" value="Unassembled WGS sequence"/>
</dbReference>
<sequence>MIFSSGVLSVLAESIVSVVGYDPTRSDNLVTYYGQNSYGATHSSDTANWQKNISTYCQDTIINAIPIAFVDVFFSTGGLPDLNMANTCNPTDDAVFPGTGLANCQFLAAGIEGCQAAGKIVTISIGGASGAAVFSSNAQGVAFADTIWNLFLGGSSTTRPFGAAVLDGVDLDIEGGSSTGFAAFVTQIRSHTNGASKPQVLRLAHSGILICPFPDAWLGSVINAVAFDAIYVQFYNNFWKASVANFNNPNAWNFDQWDTWAKTVSPNPNVKIFIGAPAASSISGYVDAATLGAIALSTRAQDVSQAYANGRYDIAVKNIIAGGSSGTTTTQTTTATKTTTTTTKTTTTPPTTAPPTTTKTTTTPTTSTPKTTTTITSGSCAGVAAWVSTIAYVGGSQVTFNAHLWQANWWSEADSPGGASGDWADLGACASLGVATAKVAAISKTAAAAGKLTGTAIAASREVVETGKASLEGRDNSRVFRL</sequence>
<dbReference type="SMART" id="SM00495">
    <property type="entry name" value="ChtBD3"/>
    <property type="match status" value="1"/>
</dbReference>
<dbReference type="InterPro" id="IPR050542">
    <property type="entry name" value="Glycosyl_Hydrlase18_Chitinase"/>
</dbReference>
<dbReference type="PANTHER" id="PTHR45708">
    <property type="entry name" value="ENDOCHITINASE"/>
    <property type="match status" value="1"/>
</dbReference>
<dbReference type="GO" id="GO:0030246">
    <property type="term" value="F:carbohydrate binding"/>
    <property type="evidence" value="ECO:0007669"/>
    <property type="project" value="InterPro"/>
</dbReference>
<dbReference type="Gene3D" id="3.20.20.80">
    <property type="entry name" value="Glycosidases"/>
    <property type="match status" value="1"/>
</dbReference>
<dbReference type="EC" id="3.2.1.14" evidence="2"/>
<dbReference type="SUPFAM" id="SSF51055">
    <property type="entry name" value="Carbohydrate binding domain"/>
    <property type="match status" value="1"/>
</dbReference>
<feature type="compositionally biased region" description="Low complexity" evidence="8">
    <location>
        <begin position="327"/>
        <end position="374"/>
    </location>
</feature>
<dbReference type="SUPFAM" id="SSF51445">
    <property type="entry name" value="(Trans)glycosidases"/>
    <property type="match status" value="1"/>
</dbReference>
<evidence type="ECO:0000256" key="2">
    <source>
        <dbReference type="ARBA" id="ARBA00012729"/>
    </source>
</evidence>
<evidence type="ECO:0000256" key="1">
    <source>
        <dbReference type="ARBA" id="ARBA00000822"/>
    </source>
</evidence>
<evidence type="ECO:0000256" key="3">
    <source>
        <dbReference type="ARBA" id="ARBA00022801"/>
    </source>
</evidence>
<dbReference type="PROSITE" id="PS51910">
    <property type="entry name" value="GH18_2"/>
    <property type="match status" value="1"/>
</dbReference>